<sequence>MGWFGTSSSSRHHTSSSRPGYARSWAGSSYSSSSRHHSSTSRYKRSPRDGYVSYLYAKFRDLLRKLYNYARRHPFKVFFMVIMPLVSGGVLHKLARQFGVNLPEMGGQGARGAYAGGGHQGGYYGSEGYGEHGERGGGGLNIQSVASGIGGLASIAKMAQTFM</sequence>
<name>A0A6G1IYU3_9PLEO</name>
<evidence type="ECO:0000256" key="1">
    <source>
        <dbReference type="SAM" id="MobiDB-lite"/>
    </source>
</evidence>
<evidence type="ECO:0000313" key="3">
    <source>
        <dbReference type="Proteomes" id="UP000799291"/>
    </source>
</evidence>
<dbReference type="OrthoDB" id="5398396at2759"/>
<proteinExistence type="predicted"/>
<organism evidence="2 3">
    <name type="scientific">Lentithecium fluviatile CBS 122367</name>
    <dbReference type="NCBI Taxonomy" id="1168545"/>
    <lineage>
        <taxon>Eukaryota</taxon>
        <taxon>Fungi</taxon>
        <taxon>Dikarya</taxon>
        <taxon>Ascomycota</taxon>
        <taxon>Pezizomycotina</taxon>
        <taxon>Dothideomycetes</taxon>
        <taxon>Pleosporomycetidae</taxon>
        <taxon>Pleosporales</taxon>
        <taxon>Massarineae</taxon>
        <taxon>Lentitheciaceae</taxon>
        <taxon>Lentithecium</taxon>
    </lineage>
</organism>
<keyword evidence="3" id="KW-1185">Reference proteome</keyword>
<protein>
    <submittedName>
        <fullName evidence="2">Uncharacterized protein</fullName>
    </submittedName>
</protein>
<feature type="compositionally biased region" description="Basic residues" evidence="1">
    <location>
        <begin position="34"/>
        <end position="45"/>
    </location>
</feature>
<accession>A0A6G1IYU3</accession>
<dbReference type="AlphaFoldDB" id="A0A6G1IYU3"/>
<evidence type="ECO:0000313" key="2">
    <source>
        <dbReference type="EMBL" id="KAF2683422.1"/>
    </source>
</evidence>
<gene>
    <name evidence="2" type="ORF">K458DRAFT_390037</name>
</gene>
<feature type="region of interest" description="Disordered" evidence="1">
    <location>
        <begin position="1"/>
        <end position="45"/>
    </location>
</feature>
<reference evidence="2" key="1">
    <citation type="journal article" date="2020" name="Stud. Mycol.">
        <title>101 Dothideomycetes genomes: a test case for predicting lifestyles and emergence of pathogens.</title>
        <authorList>
            <person name="Haridas S."/>
            <person name="Albert R."/>
            <person name="Binder M."/>
            <person name="Bloem J."/>
            <person name="Labutti K."/>
            <person name="Salamov A."/>
            <person name="Andreopoulos B."/>
            <person name="Baker S."/>
            <person name="Barry K."/>
            <person name="Bills G."/>
            <person name="Bluhm B."/>
            <person name="Cannon C."/>
            <person name="Castanera R."/>
            <person name="Culley D."/>
            <person name="Daum C."/>
            <person name="Ezra D."/>
            <person name="Gonzalez J."/>
            <person name="Henrissat B."/>
            <person name="Kuo A."/>
            <person name="Liang C."/>
            <person name="Lipzen A."/>
            <person name="Lutzoni F."/>
            <person name="Magnuson J."/>
            <person name="Mondo S."/>
            <person name="Nolan M."/>
            <person name="Ohm R."/>
            <person name="Pangilinan J."/>
            <person name="Park H.-J."/>
            <person name="Ramirez L."/>
            <person name="Alfaro M."/>
            <person name="Sun H."/>
            <person name="Tritt A."/>
            <person name="Yoshinaga Y."/>
            <person name="Zwiers L.-H."/>
            <person name="Turgeon B."/>
            <person name="Goodwin S."/>
            <person name="Spatafora J."/>
            <person name="Crous P."/>
            <person name="Grigoriev I."/>
        </authorList>
    </citation>
    <scope>NUCLEOTIDE SEQUENCE</scope>
    <source>
        <strain evidence="2">CBS 122367</strain>
    </source>
</reference>
<dbReference type="Proteomes" id="UP000799291">
    <property type="component" value="Unassembled WGS sequence"/>
</dbReference>
<dbReference type="EMBL" id="MU005584">
    <property type="protein sequence ID" value="KAF2683422.1"/>
    <property type="molecule type" value="Genomic_DNA"/>
</dbReference>